<organism evidence="6 8">
    <name type="scientific">Tannerella forsythia</name>
    <name type="common">Bacteroides forsythus</name>
    <dbReference type="NCBI Taxonomy" id="28112"/>
    <lineage>
        <taxon>Bacteria</taxon>
        <taxon>Pseudomonadati</taxon>
        <taxon>Bacteroidota</taxon>
        <taxon>Bacteroidia</taxon>
        <taxon>Bacteroidales</taxon>
        <taxon>Tannerellaceae</taxon>
        <taxon>Tannerella</taxon>
    </lineage>
</organism>
<evidence type="ECO:0000259" key="4">
    <source>
        <dbReference type="Pfam" id="PF00884"/>
    </source>
</evidence>
<evidence type="ECO:0000313" key="7">
    <source>
        <dbReference type="Proteomes" id="UP000278609"/>
    </source>
</evidence>
<dbReference type="GO" id="GO:0016787">
    <property type="term" value="F:hydrolase activity"/>
    <property type="evidence" value="ECO:0007669"/>
    <property type="project" value="UniProtKB-KW"/>
</dbReference>
<comment type="similarity">
    <text evidence="1">Belongs to the sulfatase family.</text>
</comment>
<accession>A0A3P1Z3U6</accession>
<reference evidence="7 8" key="1">
    <citation type="submission" date="2018-11" db="EMBL/GenBank/DDBJ databases">
        <title>Genomes From Bacteria Associated with the Canine Oral Cavity: a Test Case for Automated Genome-Based Taxonomic Assignment.</title>
        <authorList>
            <person name="Coil D.A."/>
            <person name="Jospin G."/>
            <person name="Darling A.E."/>
            <person name="Wallis C."/>
            <person name="Davis I.J."/>
            <person name="Harris S."/>
            <person name="Eisen J.A."/>
            <person name="Holcombe L.J."/>
            <person name="O'Flynn C."/>
        </authorList>
    </citation>
    <scope>NUCLEOTIDE SEQUENCE [LARGE SCALE GENOMIC DNA]</scope>
    <source>
        <strain evidence="6 8">OH1426_COT-023</strain>
        <strain evidence="5 7">OH2617_COT-023</strain>
    </source>
</reference>
<gene>
    <name evidence="5" type="ORF">EII40_06330</name>
    <name evidence="6" type="ORF">EII41_03120</name>
</gene>
<dbReference type="OrthoDB" id="9765065at2"/>
<evidence type="ECO:0000256" key="2">
    <source>
        <dbReference type="ARBA" id="ARBA00022801"/>
    </source>
</evidence>
<dbReference type="PROSITE" id="PS00523">
    <property type="entry name" value="SULFATASE_1"/>
    <property type="match status" value="1"/>
</dbReference>
<comment type="PTM">
    <text evidence="3">The conversion to 3-oxoalanine (also known as C-formylglycine, FGly), of a serine or cysteine residue in prokaryotes and of a cysteine residue in eukaryotes, is critical for catalytic activity.</text>
</comment>
<evidence type="ECO:0000313" key="5">
    <source>
        <dbReference type="EMBL" id="RRD61222.1"/>
    </source>
</evidence>
<dbReference type="Pfam" id="PF00884">
    <property type="entry name" value="Sulfatase"/>
    <property type="match status" value="1"/>
</dbReference>
<proteinExistence type="inferred from homology"/>
<comment type="caution">
    <text evidence="6">The sequence shown here is derived from an EMBL/GenBank/DDBJ whole genome shotgun (WGS) entry which is preliminary data.</text>
</comment>
<dbReference type="CDD" id="cd16145">
    <property type="entry name" value="ARS_like"/>
    <property type="match status" value="1"/>
</dbReference>
<evidence type="ECO:0000313" key="8">
    <source>
        <dbReference type="Proteomes" id="UP000279860"/>
    </source>
</evidence>
<dbReference type="EMBL" id="RQYS01000023">
    <property type="protein sequence ID" value="RRD61222.1"/>
    <property type="molecule type" value="Genomic_DNA"/>
</dbReference>
<protein>
    <submittedName>
        <fullName evidence="6">N-acetylgalactosamine-6-sulfatase</fullName>
    </submittedName>
</protein>
<dbReference type="Proteomes" id="UP000279860">
    <property type="component" value="Unassembled WGS sequence"/>
</dbReference>
<name>A0A3P1Z3U6_TANFO</name>
<evidence type="ECO:0000256" key="1">
    <source>
        <dbReference type="ARBA" id="ARBA00008779"/>
    </source>
</evidence>
<dbReference type="PANTHER" id="PTHR43751:SF3">
    <property type="entry name" value="SULFATASE N-TERMINAL DOMAIN-CONTAINING PROTEIN"/>
    <property type="match status" value="1"/>
</dbReference>
<feature type="modified residue" description="3-oxoalanine (Ser)" evidence="3">
    <location>
        <position position="72"/>
    </location>
</feature>
<evidence type="ECO:0000313" key="6">
    <source>
        <dbReference type="EMBL" id="RRD77864.1"/>
    </source>
</evidence>
<dbReference type="SUPFAM" id="SSF53649">
    <property type="entry name" value="Alkaline phosphatase-like"/>
    <property type="match status" value="1"/>
</dbReference>
<sequence length="499" mass="56901">MQTKLKIWTMSFAACGALQAQQKPNIIYILADDLGYGDLGCYGQTKIETPHIDQLARDGLRFTQHYSGSPVSAPSRCVLLTGKHSGHAYIRGNDEMGERGDVWSHEAMLADSTLEGQRPLPTGTVTLPKLLKKAGYMTAMVGKWGLGYPGSEGTPNKMGFDFFYGYNCQRQAHTYYPPFLYRNELREYLQNKLLSPHTLLDEGTDPMLESNYDKYTQQEYAPDLMWKEICSFIDENKKQPFFLMWTTPIPHVPLQAPRKWIDYYVKKIGDEEPYSGKSGYFPARYPRATYAAMISYLDEQIGELITELKRQEIYENTLIIFTSDNGPSFNGGTDSPWFDSAHPFKSEQGWGKTSLREGGIRVPMIAMWQGKIKAGTISDHISAFWDVMPTLAEIAGEKLSETDGISFLPALLGKKQKKHDYLYWEFPENEGCKAIRMGKWKGYIGDIKKGNRGMEVYDLSKDPCEQNNIADKNSRIVKVLYQKMNEAHREPEIKKFKME</sequence>
<keyword evidence="2" id="KW-0378">Hydrolase</keyword>
<dbReference type="InterPro" id="IPR000917">
    <property type="entry name" value="Sulfatase_N"/>
</dbReference>
<feature type="domain" description="Sulfatase N-terminal" evidence="4">
    <location>
        <begin position="24"/>
        <end position="396"/>
    </location>
</feature>
<evidence type="ECO:0000256" key="3">
    <source>
        <dbReference type="PIRSR" id="PIRSR600917-52"/>
    </source>
</evidence>
<dbReference type="Proteomes" id="UP000278609">
    <property type="component" value="Unassembled WGS sequence"/>
</dbReference>
<dbReference type="Gene3D" id="3.40.720.10">
    <property type="entry name" value="Alkaline Phosphatase, subunit A"/>
    <property type="match status" value="1"/>
</dbReference>
<dbReference type="RefSeq" id="WP_124751435.1">
    <property type="nucleotide sequence ID" value="NZ_RQYN01000006.1"/>
</dbReference>
<dbReference type="PANTHER" id="PTHR43751">
    <property type="entry name" value="SULFATASE"/>
    <property type="match status" value="1"/>
</dbReference>
<dbReference type="InterPro" id="IPR017850">
    <property type="entry name" value="Alkaline_phosphatase_core_sf"/>
</dbReference>
<dbReference type="Gene3D" id="3.30.1120.10">
    <property type="match status" value="1"/>
</dbReference>
<dbReference type="InterPro" id="IPR052701">
    <property type="entry name" value="GAG_Ulvan_Degrading_Sulfatases"/>
</dbReference>
<dbReference type="EMBL" id="RQYN01000006">
    <property type="protein sequence ID" value="RRD77864.1"/>
    <property type="molecule type" value="Genomic_DNA"/>
</dbReference>
<dbReference type="InterPro" id="IPR024607">
    <property type="entry name" value="Sulfatase_CS"/>
</dbReference>
<dbReference type="AlphaFoldDB" id="A0A3P1Z3U6"/>